<proteinExistence type="inferred from homology"/>
<reference evidence="3" key="1">
    <citation type="submission" date="2018-08" db="EMBL/GenBank/DDBJ databases">
        <authorList>
            <person name="Rossello M."/>
        </authorList>
    </citation>
    <scope>NUCLEOTIDE SEQUENCE [LARGE SCALE GENOMIC DNA]</scope>
    <source>
        <strain evidence="3">cv. Chinese Spring</strain>
    </source>
</reference>
<feature type="compositionally biased region" description="Gly residues" evidence="2">
    <location>
        <begin position="8"/>
        <end position="25"/>
    </location>
</feature>
<accession>A0A3B5Y7K0</accession>
<dbReference type="Proteomes" id="UP000019116">
    <property type="component" value="Chromosome 1A"/>
</dbReference>
<dbReference type="GO" id="GO:0008308">
    <property type="term" value="F:voltage-gated monoatomic anion channel activity"/>
    <property type="evidence" value="ECO:0000318"/>
    <property type="project" value="GO_Central"/>
</dbReference>
<keyword evidence="4" id="KW-1185">Reference proteome</keyword>
<reference evidence="3" key="2">
    <citation type="submission" date="2018-10" db="UniProtKB">
        <authorList>
            <consortium name="EnsemblPlants"/>
        </authorList>
    </citation>
    <scope>IDENTIFICATION</scope>
</reference>
<evidence type="ECO:0000313" key="4">
    <source>
        <dbReference type="Proteomes" id="UP000019116"/>
    </source>
</evidence>
<feature type="region of interest" description="Disordered" evidence="2">
    <location>
        <begin position="1"/>
        <end position="54"/>
    </location>
</feature>
<organism evidence="3">
    <name type="scientific">Triticum aestivum</name>
    <name type="common">Wheat</name>
    <dbReference type="NCBI Taxonomy" id="4565"/>
    <lineage>
        <taxon>Eukaryota</taxon>
        <taxon>Viridiplantae</taxon>
        <taxon>Streptophyta</taxon>
        <taxon>Embryophyta</taxon>
        <taxon>Tracheophyta</taxon>
        <taxon>Spermatophyta</taxon>
        <taxon>Magnoliopsida</taxon>
        <taxon>Liliopsida</taxon>
        <taxon>Poales</taxon>
        <taxon>Poaceae</taxon>
        <taxon>BOP clade</taxon>
        <taxon>Pooideae</taxon>
        <taxon>Triticodae</taxon>
        <taxon>Triticeae</taxon>
        <taxon>Triticinae</taxon>
        <taxon>Triticum</taxon>
    </lineage>
</organism>
<dbReference type="GeneID" id="123070967"/>
<dbReference type="OrthoDB" id="10285975at2759"/>
<dbReference type="Gramene" id="TraesCS1A03G1076200.3">
    <property type="protein sequence ID" value="TraesCS1A03G1076200.3.CDS"/>
    <property type="gene ID" value="TraesCS1A03G1076200"/>
</dbReference>
<dbReference type="GO" id="GO:0005741">
    <property type="term" value="C:mitochondrial outer membrane"/>
    <property type="evidence" value="ECO:0000318"/>
    <property type="project" value="GO_Central"/>
</dbReference>
<gene>
    <name evidence="3" type="primary">LOC123070967</name>
</gene>
<dbReference type="PANTHER" id="PTHR11743">
    <property type="entry name" value="VOLTAGE-DEPENDENT ANION-SELECTIVE CHANNEL"/>
    <property type="match status" value="1"/>
</dbReference>
<name>A0A3B5Y7K0_WHEAT</name>
<dbReference type="InterPro" id="IPR027246">
    <property type="entry name" value="Porin_Euk/Tom40"/>
</dbReference>
<dbReference type="PANTHER" id="PTHR11743:SF70">
    <property type="entry name" value="GH26960P-RELATED"/>
    <property type="match status" value="1"/>
</dbReference>
<comment type="similarity">
    <text evidence="1">Belongs to the eukaryotic mitochondrial porin (TC 1.B.8.1) family.</text>
</comment>
<dbReference type="Pfam" id="PF01459">
    <property type="entry name" value="Porin_3"/>
    <property type="match status" value="1"/>
</dbReference>
<dbReference type="RefSeq" id="XP_044350341.1">
    <property type="nucleotide sequence ID" value="XM_044494406.1"/>
</dbReference>
<evidence type="ECO:0000256" key="1">
    <source>
        <dbReference type="ARBA" id="ARBA00009624"/>
    </source>
</evidence>
<dbReference type="KEGG" id="taes:123070967"/>
<dbReference type="EnsemblPlants" id="TraesCS1A02G441600.3">
    <property type="protein sequence ID" value="TraesCS1A02G441600.3"/>
    <property type="gene ID" value="TraesCS1A02G441600"/>
</dbReference>
<dbReference type="InterPro" id="IPR001925">
    <property type="entry name" value="Porin_Euk"/>
</dbReference>
<dbReference type="STRING" id="4565.A0A3B5Y7K0"/>
<protein>
    <submittedName>
        <fullName evidence="3">Uncharacterized protein</fullName>
    </submittedName>
</protein>
<evidence type="ECO:0000256" key="2">
    <source>
        <dbReference type="SAM" id="MobiDB-lite"/>
    </source>
</evidence>
<evidence type="ECO:0000313" key="3">
    <source>
        <dbReference type="EnsemblPlants" id="TraesCS1A02G441600.3"/>
    </source>
</evidence>
<dbReference type="AlphaFoldDB" id="A0A3B5Y7K0"/>
<dbReference type="InterPro" id="IPR023614">
    <property type="entry name" value="Porin_dom_sf"/>
</dbReference>
<feature type="compositionally biased region" description="Pro residues" evidence="2">
    <location>
        <begin position="27"/>
        <end position="36"/>
    </location>
</feature>
<dbReference type="Gramene" id="TraesCS1A02G441600.3">
    <property type="protein sequence ID" value="TraesCS1A02G441600.3"/>
    <property type="gene ID" value="TraesCS1A02G441600"/>
</dbReference>
<sequence length="613" mass="65821">MPPMAGEGNPGEGGGGEAGGGGGPTGRAPPTPPPAAPTSTHGRSGKEGHGMEADCPVPWYTRTLVALGIKSHGDPSGPLRHAFTLSQHSSGALKQGTVDPLLGVVVTSEGYLSRSEFERINNYLECVLNEVKSALGSSAEDVEDEYGCQDTVPPVTQESSSGPGLKTISAIVLGAASRNACESPQISQGTSVRGEIMPNNAEHVQVIQQSTQEIKAFIHDAVRRNLIAPDCARDLVFKIDELGKCTSRAVSRNGTRIFTLNGLKKRLKLPDFSSLSDKIIAFGGSFHSVITITGAAYRVSKSDGPGYFHDVGKEALELIRDPFYLQNHVWNSGRKSSLICGSEFTTSQKLVKKLMLSFKNDGSFMCFKASVIDPLEDVPVNDPEHDVAVNDIPDMEDPNSAQLLVEKIVGPDVNTMLYLPYSLKKAKVEFQLHQPYDGSVLSIGLNNERMPCISVSSLCGLQDICLGGVDSLAFGGQLKINESKSWFSVSAGLSVRAELFSAGLTFKQPVQFDYTFCSNILNTSTVLGGLASYSYLTNQWKLIGGIGHTFDPTFNIKGRIGNDKTVNALISKKFAGKGSLHFASEVDLKDFWRYPRVGGSFMLKQLGVAFLNC</sequence>
<dbReference type="Gene3D" id="2.40.160.10">
    <property type="entry name" value="Porin"/>
    <property type="match status" value="1"/>
</dbReference>